<dbReference type="EMBL" id="BMZA01000002">
    <property type="protein sequence ID" value="GGY98639.1"/>
    <property type="molecule type" value="Genomic_DNA"/>
</dbReference>
<reference evidence="2" key="2">
    <citation type="submission" date="2020-09" db="EMBL/GenBank/DDBJ databases">
        <authorList>
            <person name="Sun Q."/>
            <person name="Kim S."/>
        </authorList>
    </citation>
    <scope>NUCLEOTIDE SEQUENCE</scope>
    <source>
        <strain evidence="2">KCTC 32255</strain>
    </source>
</reference>
<feature type="transmembrane region" description="Helical" evidence="1">
    <location>
        <begin position="45"/>
        <end position="63"/>
    </location>
</feature>
<keyword evidence="1" id="KW-0472">Membrane</keyword>
<evidence type="ECO:0000313" key="2">
    <source>
        <dbReference type="EMBL" id="GGY98639.1"/>
    </source>
</evidence>
<feature type="transmembrane region" description="Helical" evidence="1">
    <location>
        <begin position="15"/>
        <end position="33"/>
    </location>
</feature>
<dbReference type="Pfam" id="PF13975">
    <property type="entry name" value="gag-asp_proteas"/>
    <property type="match status" value="1"/>
</dbReference>
<dbReference type="NCBIfam" id="TIGR02281">
    <property type="entry name" value="clan_AA_DTGA"/>
    <property type="match status" value="1"/>
</dbReference>
<accession>A0A918PCW1</accession>
<dbReference type="InterPro" id="IPR021109">
    <property type="entry name" value="Peptidase_aspartic_dom_sf"/>
</dbReference>
<organism evidence="2 3">
    <name type="scientific">Novosphingobium colocasiae</name>
    <dbReference type="NCBI Taxonomy" id="1256513"/>
    <lineage>
        <taxon>Bacteria</taxon>
        <taxon>Pseudomonadati</taxon>
        <taxon>Pseudomonadota</taxon>
        <taxon>Alphaproteobacteria</taxon>
        <taxon>Sphingomonadales</taxon>
        <taxon>Sphingomonadaceae</taxon>
        <taxon>Novosphingobium</taxon>
    </lineage>
</organism>
<dbReference type="CDD" id="cd05483">
    <property type="entry name" value="retropepsin_like_bacteria"/>
    <property type="match status" value="1"/>
</dbReference>
<comment type="caution">
    <text evidence="2">The sequence shown here is derived from an EMBL/GenBank/DDBJ whole genome shotgun (WGS) entry which is preliminary data.</text>
</comment>
<evidence type="ECO:0000256" key="1">
    <source>
        <dbReference type="SAM" id="Phobius"/>
    </source>
</evidence>
<evidence type="ECO:0000313" key="3">
    <source>
        <dbReference type="Proteomes" id="UP000648075"/>
    </source>
</evidence>
<dbReference type="InterPro" id="IPR011969">
    <property type="entry name" value="Clan_AA_Asp_peptidase_C"/>
</dbReference>
<dbReference type="Gene3D" id="2.40.70.10">
    <property type="entry name" value="Acid Proteases"/>
    <property type="match status" value="1"/>
</dbReference>
<proteinExistence type="predicted"/>
<gene>
    <name evidence="2" type="ORF">GCM10011614_12230</name>
</gene>
<dbReference type="RefSeq" id="WP_189620213.1">
    <property type="nucleotide sequence ID" value="NZ_BMZA01000002.1"/>
</dbReference>
<keyword evidence="3" id="KW-1185">Reference proteome</keyword>
<keyword evidence="1" id="KW-1133">Transmembrane helix</keyword>
<keyword evidence="1" id="KW-0812">Transmembrane</keyword>
<evidence type="ECO:0008006" key="4">
    <source>
        <dbReference type="Google" id="ProtNLM"/>
    </source>
</evidence>
<dbReference type="SUPFAM" id="SSF50630">
    <property type="entry name" value="Acid proteases"/>
    <property type="match status" value="1"/>
</dbReference>
<sequence>MNAGELGRFLFDQPLLALTIGAILLAVMGLRIDSAAPRLGGIVRGTGYIGMVAALLLTVAGLAGHNRRSEAALWLDSAKPAGVEGNRTVIPMRVDGHFWVLATINGEQVDFLIDTGATYTGVSSAVARKAGLVPDDDNRGVVLETANGPIAARMATAASIKLGGIDARGLEVAIAPEQAGEVNVIGMNFLSRLAGWRVEGEKLILEPKAADREDGGRK</sequence>
<dbReference type="Proteomes" id="UP000648075">
    <property type="component" value="Unassembled WGS sequence"/>
</dbReference>
<protein>
    <recommendedName>
        <fullName evidence="4">TIGR02281 family clan AA aspartic protease</fullName>
    </recommendedName>
</protein>
<dbReference type="InterPro" id="IPR034122">
    <property type="entry name" value="Retropepsin-like_bacterial"/>
</dbReference>
<dbReference type="AlphaFoldDB" id="A0A918PCW1"/>
<name>A0A918PCW1_9SPHN</name>
<reference evidence="2" key="1">
    <citation type="journal article" date="2014" name="Int. J. Syst. Evol. Microbiol.">
        <title>Complete genome sequence of Corynebacterium casei LMG S-19264T (=DSM 44701T), isolated from a smear-ripened cheese.</title>
        <authorList>
            <consortium name="US DOE Joint Genome Institute (JGI-PGF)"/>
            <person name="Walter F."/>
            <person name="Albersmeier A."/>
            <person name="Kalinowski J."/>
            <person name="Ruckert C."/>
        </authorList>
    </citation>
    <scope>NUCLEOTIDE SEQUENCE</scope>
    <source>
        <strain evidence="2">KCTC 32255</strain>
    </source>
</reference>